<proteinExistence type="inferred from homology"/>
<dbReference type="PANTHER" id="PTHR24305:SF187">
    <property type="entry name" value="P450, PUTATIVE (EUROFUNG)-RELATED"/>
    <property type="match status" value="1"/>
</dbReference>
<feature type="transmembrane region" description="Helical" evidence="9">
    <location>
        <begin position="62"/>
        <end position="80"/>
    </location>
</feature>
<keyword evidence="6 8" id="KW-0408">Iron</keyword>
<keyword evidence="9" id="KW-0472">Membrane</keyword>
<dbReference type="AlphaFoldDB" id="A0A067T0S7"/>
<dbReference type="Pfam" id="PF00067">
    <property type="entry name" value="p450"/>
    <property type="match status" value="1"/>
</dbReference>
<dbReference type="GO" id="GO:0005506">
    <property type="term" value="F:iron ion binding"/>
    <property type="evidence" value="ECO:0007669"/>
    <property type="project" value="InterPro"/>
</dbReference>
<keyword evidence="4 8" id="KW-0479">Metal-binding</keyword>
<dbReference type="Gene3D" id="1.10.630.10">
    <property type="entry name" value="Cytochrome P450"/>
    <property type="match status" value="1"/>
</dbReference>
<evidence type="ECO:0000256" key="6">
    <source>
        <dbReference type="ARBA" id="ARBA00023004"/>
    </source>
</evidence>
<comment type="similarity">
    <text evidence="3">Belongs to the cytochrome P450 family.</text>
</comment>
<dbReference type="PANTHER" id="PTHR24305">
    <property type="entry name" value="CYTOCHROME P450"/>
    <property type="match status" value="1"/>
</dbReference>
<evidence type="ECO:0000256" key="1">
    <source>
        <dbReference type="ARBA" id="ARBA00001971"/>
    </source>
</evidence>
<gene>
    <name evidence="10" type="ORF">GALMADRAFT_757265</name>
</gene>
<evidence type="ECO:0000256" key="4">
    <source>
        <dbReference type="ARBA" id="ARBA00022723"/>
    </source>
</evidence>
<keyword evidence="5" id="KW-0560">Oxidoreductase</keyword>
<evidence type="ECO:0000256" key="5">
    <source>
        <dbReference type="ARBA" id="ARBA00023002"/>
    </source>
</evidence>
<dbReference type="InterPro" id="IPR002401">
    <property type="entry name" value="Cyt_P450_E_grp-I"/>
</dbReference>
<evidence type="ECO:0000256" key="2">
    <source>
        <dbReference type="ARBA" id="ARBA00005179"/>
    </source>
</evidence>
<dbReference type="PRINTS" id="PR00463">
    <property type="entry name" value="EP450I"/>
</dbReference>
<name>A0A067T0S7_GALM3</name>
<keyword evidence="11" id="KW-1185">Reference proteome</keyword>
<feature type="binding site" description="axial binding residue" evidence="8">
    <location>
        <position position="508"/>
    </location>
    <ligand>
        <name>heme</name>
        <dbReference type="ChEBI" id="CHEBI:30413"/>
    </ligand>
    <ligandPart>
        <name>Fe</name>
        <dbReference type="ChEBI" id="CHEBI:18248"/>
    </ligandPart>
</feature>
<evidence type="ECO:0000256" key="3">
    <source>
        <dbReference type="ARBA" id="ARBA00010617"/>
    </source>
</evidence>
<keyword evidence="7" id="KW-0503">Monooxygenase</keyword>
<dbReference type="GO" id="GO:0020037">
    <property type="term" value="F:heme binding"/>
    <property type="evidence" value="ECO:0007669"/>
    <property type="project" value="InterPro"/>
</dbReference>
<dbReference type="GO" id="GO:0004497">
    <property type="term" value="F:monooxygenase activity"/>
    <property type="evidence" value="ECO:0007669"/>
    <property type="project" value="UniProtKB-KW"/>
</dbReference>
<dbReference type="STRING" id="685588.A0A067T0S7"/>
<dbReference type="InterPro" id="IPR001128">
    <property type="entry name" value="Cyt_P450"/>
</dbReference>
<dbReference type="OrthoDB" id="6692864at2759"/>
<evidence type="ECO:0000313" key="10">
    <source>
        <dbReference type="EMBL" id="KDR72623.1"/>
    </source>
</evidence>
<dbReference type="EMBL" id="KL142388">
    <property type="protein sequence ID" value="KDR72623.1"/>
    <property type="molecule type" value="Genomic_DNA"/>
</dbReference>
<feature type="transmembrane region" description="Helical" evidence="9">
    <location>
        <begin position="29"/>
        <end position="50"/>
    </location>
</feature>
<dbReference type="SUPFAM" id="SSF48264">
    <property type="entry name" value="Cytochrome P450"/>
    <property type="match status" value="1"/>
</dbReference>
<dbReference type="InterPro" id="IPR036396">
    <property type="entry name" value="Cyt_P450_sf"/>
</dbReference>
<comment type="cofactor">
    <cofactor evidence="1 8">
        <name>heme</name>
        <dbReference type="ChEBI" id="CHEBI:30413"/>
    </cofactor>
</comment>
<accession>A0A067T0S7</accession>
<evidence type="ECO:0008006" key="12">
    <source>
        <dbReference type="Google" id="ProtNLM"/>
    </source>
</evidence>
<keyword evidence="8" id="KW-0349">Heme</keyword>
<reference evidence="11" key="1">
    <citation type="journal article" date="2014" name="Proc. Natl. Acad. Sci. U.S.A.">
        <title>Extensive sampling of basidiomycete genomes demonstrates inadequacy of the white-rot/brown-rot paradigm for wood decay fungi.</title>
        <authorList>
            <person name="Riley R."/>
            <person name="Salamov A.A."/>
            <person name="Brown D.W."/>
            <person name="Nagy L.G."/>
            <person name="Floudas D."/>
            <person name="Held B.W."/>
            <person name="Levasseur A."/>
            <person name="Lombard V."/>
            <person name="Morin E."/>
            <person name="Otillar R."/>
            <person name="Lindquist E.A."/>
            <person name="Sun H."/>
            <person name="LaButti K.M."/>
            <person name="Schmutz J."/>
            <person name="Jabbour D."/>
            <person name="Luo H."/>
            <person name="Baker S.E."/>
            <person name="Pisabarro A.G."/>
            <person name="Walton J.D."/>
            <person name="Blanchette R.A."/>
            <person name="Henrissat B."/>
            <person name="Martin F."/>
            <person name="Cullen D."/>
            <person name="Hibbett D.S."/>
            <person name="Grigoriev I.V."/>
        </authorList>
    </citation>
    <scope>NUCLEOTIDE SEQUENCE [LARGE SCALE GENOMIC DNA]</scope>
    <source>
        <strain evidence="11">CBS 339.88</strain>
    </source>
</reference>
<keyword evidence="9" id="KW-1133">Transmembrane helix</keyword>
<evidence type="ECO:0000313" key="11">
    <source>
        <dbReference type="Proteomes" id="UP000027222"/>
    </source>
</evidence>
<sequence length="567" mass="63218">MDQGFNSVLAADTLLALTTYAWLKTYDPLPLSTVVFVLTTVPSISAYFLYASDPSSLSGLAWVYLTFYLTLIASVTAYRLSPFHPLAQYPGPMILKVTKLYGAWIAYTGKSHLYFKALHDQYGPTLRVGPNELSTVEKEFIPEILGNQGMPKGPLWDGRRFAQAGDSKDYDSIVDVRDSVIHTELRKPWNKAFSAEPMKDYEELLIERVVHLNRRLKEVCAAGENGTGRIDIAKLISCFAYDFMGSFAFGADSQLVQSGDPQGRIDTMANAMYHISITQHVPWISKLIRSLPIVNGYIQKFITEGIAEAMKRASAEITRKDLFYHMGEAAGTSVSDLPLIISNVLLAIVAGSDTTASVLSNVVYLLISHPDDYKKLQVELDGAFQEHGIELNETTSKRYGDVFNGLGYLNAVINEALRLFPAVPTGLQRAPAKGSSFKLLQGSSPTIFLPEGNAITVAPYALHRDPRYFSPRPDSFIPERWLPSPTSKTKYVTSRDAFVPFSIGPQNCAGRSLAMVEMRYVLAMLVRNFDMEFDLPKYDPKRWEKDLRDRFTLAKGSLGIRITPRKK</sequence>
<evidence type="ECO:0000256" key="7">
    <source>
        <dbReference type="ARBA" id="ARBA00023033"/>
    </source>
</evidence>
<dbReference type="PRINTS" id="PR00385">
    <property type="entry name" value="P450"/>
</dbReference>
<evidence type="ECO:0000256" key="9">
    <source>
        <dbReference type="SAM" id="Phobius"/>
    </source>
</evidence>
<keyword evidence="9" id="KW-0812">Transmembrane</keyword>
<comment type="pathway">
    <text evidence="2">Secondary metabolite biosynthesis.</text>
</comment>
<dbReference type="InterPro" id="IPR050121">
    <property type="entry name" value="Cytochrome_P450_monoxygenase"/>
</dbReference>
<dbReference type="HOGENOM" id="CLU_001570_14_10_1"/>
<dbReference type="Proteomes" id="UP000027222">
    <property type="component" value="Unassembled WGS sequence"/>
</dbReference>
<organism evidence="10 11">
    <name type="scientific">Galerina marginata (strain CBS 339.88)</name>
    <dbReference type="NCBI Taxonomy" id="685588"/>
    <lineage>
        <taxon>Eukaryota</taxon>
        <taxon>Fungi</taxon>
        <taxon>Dikarya</taxon>
        <taxon>Basidiomycota</taxon>
        <taxon>Agaricomycotina</taxon>
        <taxon>Agaricomycetes</taxon>
        <taxon>Agaricomycetidae</taxon>
        <taxon>Agaricales</taxon>
        <taxon>Agaricineae</taxon>
        <taxon>Strophariaceae</taxon>
        <taxon>Galerina</taxon>
    </lineage>
</organism>
<protein>
    <recommendedName>
        <fullName evidence="12">Cytochrome P450</fullName>
    </recommendedName>
</protein>
<evidence type="ECO:0000256" key="8">
    <source>
        <dbReference type="PIRSR" id="PIRSR602401-1"/>
    </source>
</evidence>
<dbReference type="GO" id="GO:0016705">
    <property type="term" value="F:oxidoreductase activity, acting on paired donors, with incorporation or reduction of molecular oxygen"/>
    <property type="evidence" value="ECO:0007669"/>
    <property type="project" value="InterPro"/>
</dbReference>